<dbReference type="AlphaFoldDB" id="A0A4S4L7B9"/>
<feature type="transmembrane region" description="Helical" evidence="5">
    <location>
        <begin position="21"/>
        <end position="48"/>
    </location>
</feature>
<evidence type="ECO:0000313" key="7">
    <source>
        <dbReference type="EMBL" id="THH07456.1"/>
    </source>
</evidence>
<proteinExistence type="predicted"/>
<evidence type="ECO:0000256" key="3">
    <source>
        <dbReference type="ARBA" id="ARBA00022989"/>
    </source>
</evidence>
<feature type="transmembrane region" description="Helical" evidence="5">
    <location>
        <begin position="77"/>
        <end position="95"/>
    </location>
</feature>
<protein>
    <recommendedName>
        <fullName evidence="6">CWH43-like N-terminal domain-containing protein</fullName>
    </recommendedName>
</protein>
<comment type="caution">
    <text evidence="7">The sequence shown here is derived from an EMBL/GenBank/DDBJ whole genome shotgun (WGS) entry which is preliminary data.</text>
</comment>
<evidence type="ECO:0000256" key="1">
    <source>
        <dbReference type="ARBA" id="ARBA00004127"/>
    </source>
</evidence>
<comment type="subcellular location">
    <subcellularLocation>
        <location evidence="1">Endomembrane system</location>
        <topology evidence="1">Multi-pass membrane protein</topology>
    </subcellularLocation>
</comment>
<evidence type="ECO:0000256" key="4">
    <source>
        <dbReference type="ARBA" id="ARBA00023136"/>
    </source>
</evidence>
<keyword evidence="8" id="KW-1185">Reference proteome</keyword>
<dbReference type="Proteomes" id="UP000308199">
    <property type="component" value="Unassembled WGS sequence"/>
</dbReference>
<feature type="transmembrane region" description="Helical" evidence="5">
    <location>
        <begin position="217"/>
        <end position="235"/>
    </location>
</feature>
<reference evidence="7 8" key="1">
    <citation type="submission" date="2019-02" db="EMBL/GenBank/DDBJ databases">
        <title>Genome sequencing of the rare red list fungi Phellinidium pouzarii.</title>
        <authorList>
            <person name="Buettner E."/>
            <person name="Kellner H."/>
        </authorList>
    </citation>
    <scope>NUCLEOTIDE SEQUENCE [LARGE SCALE GENOMIC DNA]</scope>
    <source>
        <strain evidence="7 8">DSM 108285</strain>
    </source>
</reference>
<feature type="transmembrane region" description="Helical" evidence="5">
    <location>
        <begin position="115"/>
        <end position="136"/>
    </location>
</feature>
<gene>
    <name evidence="7" type="ORF">EW145_g3366</name>
</gene>
<dbReference type="GO" id="GO:0005886">
    <property type="term" value="C:plasma membrane"/>
    <property type="evidence" value="ECO:0007669"/>
    <property type="project" value="TreeGrafter"/>
</dbReference>
<dbReference type="InterPro" id="IPR050911">
    <property type="entry name" value="DRAM/TMEM150_Autophagy_Mod"/>
</dbReference>
<keyword evidence="4 5" id="KW-0472">Membrane</keyword>
<sequence length="276" mass="31498">MNISHPRGRRDYNVPRNRYHHWLYVWVPLATAFVWFGTVLALLITWLASGRPHYVSMSDDQTIAYISDVAADFLKPLFITGCAITAIGFVFCLAVERWARHEGRLLPDMRRREKVMGSLAIFWSFVGGVGLILLSIFDTKRHSRLHRVFLLIFVVGTALSAIFTVIEFRWLDKTFGRRFRLLRIAYLIKAIFVFILIVLAIAFGALLDSSSPNDGAIIEWTIAFLFTVYLLTFWFDLRQSKGVEKGDLSPERLVGNVNGTYGNMHAALECTGIFEI</sequence>
<dbReference type="GO" id="GO:0012505">
    <property type="term" value="C:endomembrane system"/>
    <property type="evidence" value="ECO:0007669"/>
    <property type="project" value="UniProtKB-SubCell"/>
</dbReference>
<dbReference type="PANTHER" id="PTHR21324">
    <property type="entry name" value="FASTING-INDUCIBLE INTEGRAL MEMBRANE PROTEIN TM6P1-RELATED"/>
    <property type="match status" value="1"/>
</dbReference>
<dbReference type="EMBL" id="SGPK01000142">
    <property type="protein sequence ID" value="THH07456.1"/>
    <property type="molecule type" value="Genomic_DNA"/>
</dbReference>
<dbReference type="PANTHER" id="PTHR21324:SF2">
    <property type="entry name" value="EG:22E5.9 PROTEIN"/>
    <property type="match status" value="1"/>
</dbReference>
<keyword evidence="3 5" id="KW-1133">Transmembrane helix</keyword>
<name>A0A4S4L7B9_9AGAM</name>
<feature type="transmembrane region" description="Helical" evidence="5">
    <location>
        <begin position="148"/>
        <end position="166"/>
    </location>
</feature>
<dbReference type="Pfam" id="PF10277">
    <property type="entry name" value="Frag1"/>
    <property type="match status" value="1"/>
</dbReference>
<dbReference type="OrthoDB" id="10032492at2759"/>
<evidence type="ECO:0000256" key="5">
    <source>
        <dbReference type="SAM" id="Phobius"/>
    </source>
</evidence>
<feature type="domain" description="CWH43-like N-terminal" evidence="6">
    <location>
        <begin position="25"/>
        <end position="239"/>
    </location>
</feature>
<evidence type="ECO:0000259" key="6">
    <source>
        <dbReference type="Pfam" id="PF10277"/>
    </source>
</evidence>
<dbReference type="InterPro" id="IPR019402">
    <property type="entry name" value="CWH43_N"/>
</dbReference>
<organism evidence="7 8">
    <name type="scientific">Phellinidium pouzarii</name>
    <dbReference type="NCBI Taxonomy" id="167371"/>
    <lineage>
        <taxon>Eukaryota</taxon>
        <taxon>Fungi</taxon>
        <taxon>Dikarya</taxon>
        <taxon>Basidiomycota</taxon>
        <taxon>Agaricomycotina</taxon>
        <taxon>Agaricomycetes</taxon>
        <taxon>Hymenochaetales</taxon>
        <taxon>Hymenochaetaceae</taxon>
        <taxon>Phellinidium</taxon>
    </lineage>
</organism>
<evidence type="ECO:0000313" key="8">
    <source>
        <dbReference type="Proteomes" id="UP000308199"/>
    </source>
</evidence>
<feature type="transmembrane region" description="Helical" evidence="5">
    <location>
        <begin position="186"/>
        <end position="205"/>
    </location>
</feature>
<accession>A0A4S4L7B9</accession>
<evidence type="ECO:0000256" key="2">
    <source>
        <dbReference type="ARBA" id="ARBA00022692"/>
    </source>
</evidence>
<keyword evidence="2 5" id="KW-0812">Transmembrane</keyword>